<dbReference type="AlphaFoldDB" id="A0AAQ3Q1M2"/>
<organism evidence="2 3">
    <name type="scientific">Paspalum notatum var. saurae</name>
    <dbReference type="NCBI Taxonomy" id="547442"/>
    <lineage>
        <taxon>Eukaryota</taxon>
        <taxon>Viridiplantae</taxon>
        <taxon>Streptophyta</taxon>
        <taxon>Embryophyta</taxon>
        <taxon>Tracheophyta</taxon>
        <taxon>Spermatophyta</taxon>
        <taxon>Magnoliopsida</taxon>
        <taxon>Liliopsida</taxon>
        <taxon>Poales</taxon>
        <taxon>Poaceae</taxon>
        <taxon>PACMAD clade</taxon>
        <taxon>Panicoideae</taxon>
        <taxon>Andropogonodae</taxon>
        <taxon>Paspaleae</taxon>
        <taxon>Paspalinae</taxon>
        <taxon>Paspalum</taxon>
    </lineage>
</organism>
<dbReference type="Proteomes" id="UP001341281">
    <property type="component" value="Chromosome 02"/>
</dbReference>
<dbReference type="EMBL" id="CP144746">
    <property type="protein sequence ID" value="WVZ57097.1"/>
    <property type="molecule type" value="Genomic_DNA"/>
</dbReference>
<evidence type="ECO:0000313" key="3">
    <source>
        <dbReference type="Proteomes" id="UP001341281"/>
    </source>
</evidence>
<dbReference type="CDD" id="cd08948">
    <property type="entry name" value="5beta-POR_like_SDR_a"/>
    <property type="match status" value="1"/>
</dbReference>
<keyword evidence="3" id="KW-1185">Reference proteome</keyword>
<evidence type="ECO:0000259" key="1">
    <source>
        <dbReference type="Pfam" id="PF22917"/>
    </source>
</evidence>
<dbReference type="SUPFAM" id="SSF51735">
    <property type="entry name" value="NAD(P)-binding Rossmann-fold domains"/>
    <property type="match status" value="2"/>
</dbReference>
<accession>A0AAQ3Q1M2</accession>
<proteinExistence type="predicted"/>
<dbReference type="Pfam" id="PF22917">
    <property type="entry name" value="PRISE"/>
    <property type="match status" value="1"/>
</dbReference>
<dbReference type="InterPro" id="IPR055222">
    <property type="entry name" value="PRISE-like_Rossmann-fold"/>
</dbReference>
<dbReference type="PANTHER" id="PTHR32487">
    <property type="entry name" value="3-OXO-DELTA(4,5)-STEROID 5-BETA-REDUCTASE"/>
    <property type="match status" value="1"/>
</dbReference>
<dbReference type="InterPro" id="IPR036291">
    <property type="entry name" value="NAD(P)-bd_dom_sf"/>
</dbReference>
<dbReference type="Gene3D" id="3.40.50.720">
    <property type="entry name" value="NAD(P)-binding Rossmann-like Domain"/>
    <property type="match status" value="2"/>
</dbReference>
<name>A0AAQ3Q1M2_PASNO</name>
<evidence type="ECO:0000313" key="2">
    <source>
        <dbReference type="EMBL" id="WVZ57097.1"/>
    </source>
</evidence>
<dbReference type="PANTHER" id="PTHR32487:SF17">
    <property type="entry name" value="3-OXO-DELTA(45)-STEROID 5-BETA-REDUCTASE"/>
    <property type="match status" value="1"/>
</dbReference>
<feature type="domain" description="PRISE-like Rossmann-fold" evidence="1">
    <location>
        <begin position="150"/>
        <end position="518"/>
    </location>
</feature>
<reference evidence="2 3" key="1">
    <citation type="submission" date="2024-02" db="EMBL/GenBank/DDBJ databases">
        <title>High-quality chromosome-scale genome assembly of Pensacola bahiagrass (Paspalum notatum Flugge var. saurae).</title>
        <authorList>
            <person name="Vega J.M."/>
            <person name="Podio M."/>
            <person name="Orjuela J."/>
            <person name="Siena L.A."/>
            <person name="Pessino S.C."/>
            <person name="Combes M.C."/>
            <person name="Mariac C."/>
            <person name="Albertini E."/>
            <person name="Pupilli F."/>
            <person name="Ortiz J.P.A."/>
            <person name="Leblanc O."/>
        </authorList>
    </citation>
    <scope>NUCLEOTIDE SEQUENCE [LARGE SCALE GENOMIC DNA]</scope>
    <source>
        <strain evidence="2">R1</strain>
        <tissue evidence="2">Leaf</tissue>
    </source>
</reference>
<dbReference type="GO" id="GO:0016627">
    <property type="term" value="F:oxidoreductase activity, acting on the CH-CH group of donors"/>
    <property type="evidence" value="ECO:0007669"/>
    <property type="project" value="UniProtKB-ARBA"/>
</dbReference>
<sequence length="518" mass="56852">MSLNWWWARSVGVVRGEHPDGHAAVSAESFQGVALVVGSTGIVGASLVDILPLPDTPGGPWKVYALSRRPLPSWHPPSPSSVTHIHVDLTDSAAVAEALTPLTDITHVFYVAFFRATMSLNWWWARSVGAVREHPDGQAAVSEESFLGVALVVGSTGIVGASLVDILPLPDTPGGPWKVYALSRRPLPPWHPPSPSSVTHLHVDLTDSAAVAEALTPLTDITHVFYVALSQQTTDAKNREVNSAMLRNVLAVVIANCPALVHVSLQTGTKHYLGSDEDMGKIPTPDPPYTEAMPRRDSPVFYYDQEDILFDEVSRRGGAVTWSVLRPNHIFGFSPRSLFNIVCTLCVYAAICRKEGAKLRWPGSLACWEAFSNASDADLIAEQHIWAAVAPVAKNQAFNCSNGDLHSWKMLWPILAERFGLEWSGYDGEEKQFKAADAMAGKEAVWAEIVRENGLVETRLGDVAHWWLIDIAAYELGVSWTLLHSVNKSKEHGFLGFRDTVKSFNTWIDRMKAYKIVP</sequence>
<gene>
    <name evidence="2" type="ORF">U9M48_007531</name>
</gene>
<protein>
    <recommendedName>
        <fullName evidence="1">PRISE-like Rossmann-fold domain-containing protein</fullName>
    </recommendedName>
</protein>